<dbReference type="UniPathway" id="UPA00028">
    <property type="reaction ID" value="UER00005"/>
</dbReference>
<feature type="binding site" evidence="8">
    <location>
        <position position="176"/>
    </location>
    <ligand>
        <name>ATP</name>
        <dbReference type="ChEBI" id="CHEBI:30616"/>
    </ligand>
</feature>
<accession>A0A7J4XP07</accession>
<name>A0A7J4XP07_9BACE</name>
<keyword evidence="6 8" id="KW-0067">ATP-binding</keyword>
<evidence type="ECO:0000313" key="10">
    <source>
        <dbReference type="Proteomes" id="UP000422221"/>
    </source>
</evidence>
<comment type="subcellular location">
    <subcellularLocation>
        <location evidence="8">Cytoplasm</location>
    </subcellularLocation>
</comment>
<keyword evidence="8" id="KW-0963">Cytoplasm</keyword>
<dbReference type="EMBL" id="VWMK01000001">
    <property type="protein sequence ID" value="KAA3770511.1"/>
    <property type="molecule type" value="Genomic_DNA"/>
</dbReference>
<dbReference type="PANTHER" id="PTHR21299">
    <property type="entry name" value="CYTIDYLATE KINASE/PANTOATE-BETA-ALANINE LIGASE"/>
    <property type="match status" value="1"/>
</dbReference>
<sequence>MKVIHTIEDLQAELSALKAQGKKVGLVPTMGALHAGHASLVKRSVNENDVTVVSVFVNPTQFNDKNDLVKYPRTLEADCKLLEDCGATLVFAPSVEEMYPEPDTRQFSYAPLDTVMEGAFRPGHFNGVCQIVSKLFDAVKPHRAYFGEKDFQQLAIIREMVRQMKFDLEIVGCPIVREEDGLALSSRNARLSSDERENALNISRTLFKSRTFAATHAVSETQKMVEDAIAAAPGLRLEYFEIVDGNTLQKIGDWNETSYAVGCITVFCGEVRLIDNIKYKEV</sequence>
<proteinExistence type="inferred from homology"/>
<dbReference type="FunFam" id="3.40.50.620:FF:000013">
    <property type="entry name" value="Pantothenate synthetase"/>
    <property type="match status" value="1"/>
</dbReference>
<evidence type="ECO:0000256" key="2">
    <source>
        <dbReference type="ARBA" id="ARBA00009256"/>
    </source>
</evidence>
<protein>
    <recommendedName>
        <fullName evidence="8">Pantothenate synthetase</fullName>
        <shortName evidence="8">PS</shortName>
        <ecNumber evidence="8">6.3.2.1</ecNumber>
    </recommendedName>
    <alternativeName>
        <fullName evidence="8">Pantoate--beta-alanine ligase</fullName>
    </alternativeName>
    <alternativeName>
        <fullName evidence="8">Pantoate-activating enzyme</fullName>
    </alternativeName>
</protein>
<dbReference type="GO" id="GO:0005829">
    <property type="term" value="C:cytosol"/>
    <property type="evidence" value="ECO:0007669"/>
    <property type="project" value="TreeGrafter"/>
</dbReference>
<dbReference type="Gene3D" id="3.40.50.620">
    <property type="entry name" value="HUPs"/>
    <property type="match status" value="1"/>
</dbReference>
<reference evidence="9 10" key="1">
    <citation type="journal article" date="2019" name="Nat. Med.">
        <title>A library of human gut bacterial isolates paired with longitudinal multiomics data enables mechanistic microbiome research.</title>
        <authorList>
            <person name="Poyet M."/>
            <person name="Groussin M."/>
            <person name="Gibbons S.M."/>
            <person name="Avila-Pacheco J."/>
            <person name="Jiang X."/>
            <person name="Kearney S.M."/>
            <person name="Perrotta A.R."/>
            <person name="Berdy B."/>
            <person name="Zhao S."/>
            <person name="Lieberman T.D."/>
            <person name="Swanson P.K."/>
            <person name="Smith M."/>
            <person name="Roesemann S."/>
            <person name="Alexander J.E."/>
            <person name="Rich S.A."/>
            <person name="Livny J."/>
            <person name="Vlamakis H."/>
            <person name="Clish C."/>
            <person name="Bullock K."/>
            <person name="Deik A."/>
            <person name="Scott J."/>
            <person name="Pierce K.A."/>
            <person name="Xavier R.J."/>
            <person name="Alm E.J."/>
        </authorList>
    </citation>
    <scope>NUCLEOTIDE SEQUENCE [LARGE SCALE GENOMIC DNA]</scope>
    <source>
        <strain evidence="9 10">BIOML-A10</strain>
    </source>
</reference>
<comment type="pathway">
    <text evidence="1 8">Cofactor biosynthesis; (R)-pantothenate biosynthesis; (R)-pantothenate from (R)-pantoate and beta-alanine: step 1/1.</text>
</comment>
<dbReference type="SUPFAM" id="SSF52374">
    <property type="entry name" value="Nucleotidylyl transferase"/>
    <property type="match status" value="1"/>
</dbReference>
<dbReference type="HAMAP" id="MF_00158">
    <property type="entry name" value="PanC"/>
    <property type="match status" value="1"/>
</dbReference>
<dbReference type="GO" id="GO:0004592">
    <property type="term" value="F:pantoate-beta-alanine ligase activity"/>
    <property type="evidence" value="ECO:0007669"/>
    <property type="project" value="UniProtKB-UniRule"/>
</dbReference>
<comment type="similarity">
    <text evidence="2 8">Belongs to the pantothenate synthetase family.</text>
</comment>
<keyword evidence="3 8" id="KW-0436">Ligase</keyword>
<evidence type="ECO:0000256" key="7">
    <source>
        <dbReference type="ARBA" id="ARBA00048258"/>
    </source>
</evidence>
<evidence type="ECO:0000256" key="4">
    <source>
        <dbReference type="ARBA" id="ARBA00022655"/>
    </source>
</evidence>
<evidence type="ECO:0000256" key="6">
    <source>
        <dbReference type="ARBA" id="ARBA00022840"/>
    </source>
</evidence>
<dbReference type="Gene3D" id="3.30.1300.10">
    <property type="entry name" value="Pantoate-beta-alanine ligase, C-terminal domain"/>
    <property type="match status" value="1"/>
</dbReference>
<dbReference type="CDD" id="cd00560">
    <property type="entry name" value="PanC"/>
    <property type="match status" value="1"/>
</dbReference>
<feature type="binding site" evidence="8">
    <location>
        <begin position="184"/>
        <end position="187"/>
    </location>
    <ligand>
        <name>ATP</name>
        <dbReference type="ChEBI" id="CHEBI:30616"/>
    </ligand>
</feature>
<comment type="caution">
    <text evidence="9">The sequence shown here is derived from an EMBL/GenBank/DDBJ whole genome shotgun (WGS) entry which is preliminary data.</text>
</comment>
<keyword evidence="5 8" id="KW-0547">Nucleotide-binding</keyword>
<feature type="binding site" evidence="8">
    <location>
        <begin position="147"/>
        <end position="150"/>
    </location>
    <ligand>
        <name>ATP</name>
        <dbReference type="ChEBI" id="CHEBI:30616"/>
    </ligand>
</feature>
<dbReference type="GO" id="GO:0015940">
    <property type="term" value="P:pantothenate biosynthetic process"/>
    <property type="evidence" value="ECO:0007669"/>
    <property type="project" value="UniProtKB-UniRule"/>
</dbReference>
<dbReference type="Proteomes" id="UP000422221">
    <property type="component" value="Unassembled WGS sequence"/>
</dbReference>
<comment type="function">
    <text evidence="8">Catalyzes the condensation of pantoate with beta-alanine in an ATP-dependent reaction via a pantoyl-adenylate intermediate.</text>
</comment>
<dbReference type="NCBIfam" id="TIGR00018">
    <property type="entry name" value="panC"/>
    <property type="match status" value="1"/>
</dbReference>
<comment type="miscellaneous">
    <text evidence="8">The reaction proceeds by a bi uni uni bi ping pong mechanism.</text>
</comment>
<dbReference type="EC" id="6.3.2.1" evidence="8"/>
<feature type="binding site" evidence="8">
    <location>
        <position position="153"/>
    </location>
    <ligand>
        <name>(R)-pantoate</name>
        <dbReference type="ChEBI" id="CHEBI:15980"/>
    </ligand>
</feature>
<organism evidence="9 10">
    <name type="scientific">Bacteroides salyersiae</name>
    <dbReference type="NCBI Taxonomy" id="291644"/>
    <lineage>
        <taxon>Bacteria</taxon>
        <taxon>Pseudomonadati</taxon>
        <taxon>Bacteroidota</taxon>
        <taxon>Bacteroidia</taxon>
        <taxon>Bacteroidales</taxon>
        <taxon>Bacteroidaceae</taxon>
        <taxon>Bacteroides</taxon>
    </lineage>
</organism>
<evidence type="ECO:0000256" key="8">
    <source>
        <dbReference type="HAMAP-Rule" id="MF_00158"/>
    </source>
</evidence>
<feature type="binding site" evidence="8">
    <location>
        <begin position="30"/>
        <end position="37"/>
    </location>
    <ligand>
        <name>ATP</name>
        <dbReference type="ChEBI" id="CHEBI:30616"/>
    </ligand>
</feature>
<gene>
    <name evidence="8" type="primary">panC</name>
    <name evidence="9" type="ORF">F3F73_00715</name>
</gene>
<dbReference type="Pfam" id="PF02569">
    <property type="entry name" value="Pantoate_ligase"/>
    <property type="match status" value="1"/>
</dbReference>
<dbReference type="AlphaFoldDB" id="A0A7J4XP07"/>
<dbReference type="InterPro" id="IPR014729">
    <property type="entry name" value="Rossmann-like_a/b/a_fold"/>
</dbReference>
<evidence type="ECO:0000313" key="9">
    <source>
        <dbReference type="EMBL" id="KAA3770511.1"/>
    </source>
</evidence>
<comment type="subunit">
    <text evidence="8">Homodimer.</text>
</comment>
<dbReference type="RefSeq" id="WP_130057984.1">
    <property type="nucleotide sequence ID" value="NZ_JADNPJ010000001.1"/>
</dbReference>
<evidence type="ECO:0000256" key="1">
    <source>
        <dbReference type="ARBA" id="ARBA00004990"/>
    </source>
</evidence>
<evidence type="ECO:0000256" key="3">
    <source>
        <dbReference type="ARBA" id="ARBA00022598"/>
    </source>
</evidence>
<feature type="binding site" evidence="8">
    <location>
        <position position="61"/>
    </location>
    <ligand>
        <name>beta-alanine</name>
        <dbReference type="ChEBI" id="CHEBI:57966"/>
    </ligand>
</feature>
<keyword evidence="4 8" id="KW-0566">Pantothenate biosynthesis</keyword>
<dbReference type="PANTHER" id="PTHR21299:SF1">
    <property type="entry name" value="PANTOATE--BETA-ALANINE LIGASE"/>
    <property type="match status" value="1"/>
</dbReference>
<dbReference type="GO" id="GO:0005524">
    <property type="term" value="F:ATP binding"/>
    <property type="evidence" value="ECO:0007669"/>
    <property type="project" value="UniProtKB-KW"/>
</dbReference>
<feature type="binding site" evidence="8">
    <location>
        <position position="61"/>
    </location>
    <ligand>
        <name>(R)-pantoate</name>
        <dbReference type="ChEBI" id="CHEBI:15980"/>
    </ligand>
</feature>
<evidence type="ECO:0000256" key="5">
    <source>
        <dbReference type="ARBA" id="ARBA00022741"/>
    </source>
</evidence>
<dbReference type="InterPro" id="IPR003721">
    <property type="entry name" value="Pantoate_ligase"/>
</dbReference>
<comment type="catalytic activity">
    <reaction evidence="7 8">
        <text>(R)-pantoate + beta-alanine + ATP = (R)-pantothenate + AMP + diphosphate + H(+)</text>
        <dbReference type="Rhea" id="RHEA:10912"/>
        <dbReference type="ChEBI" id="CHEBI:15378"/>
        <dbReference type="ChEBI" id="CHEBI:15980"/>
        <dbReference type="ChEBI" id="CHEBI:29032"/>
        <dbReference type="ChEBI" id="CHEBI:30616"/>
        <dbReference type="ChEBI" id="CHEBI:33019"/>
        <dbReference type="ChEBI" id="CHEBI:57966"/>
        <dbReference type="ChEBI" id="CHEBI:456215"/>
        <dbReference type="EC" id="6.3.2.1"/>
    </reaction>
</comment>
<dbReference type="InterPro" id="IPR042176">
    <property type="entry name" value="Pantoate_ligase_C"/>
</dbReference>
<feature type="active site" description="Proton donor" evidence="8">
    <location>
        <position position="37"/>
    </location>
</feature>